<evidence type="ECO:0000313" key="3">
    <source>
        <dbReference type="EMBL" id="WDR04014.1"/>
    </source>
</evidence>
<evidence type="ECO:0000256" key="1">
    <source>
        <dbReference type="SAM" id="MobiDB-lite"/>
    </source>
</evidence>
<keyword evidence="4" id="KW-1185">Reference proteome</keyword>
<protein>
    <submittedName>
        <fullName evidence="3">Spy/CpxP family protein refolding chaperone</fullName>
    </submittedName>
</protein>
<evidence type="ECO:0000256" key="2">
    <source>
        <dbReference type="SAM" id="SignalP"/>
    </source>
</evidence>
<organism evidence="3 4">
    <name type="scientific">Devosia algicola</name>
    <dbReference type="NCBI Taxonomy" id="3026418"/>
    <lineage>
        <taxon>Bacteria</taxon>
        <taxon>Pseudomonadati</taxon>
        <taxon>Pseudomonadota</taxon>
        <taxon>Alphaproteobacteria</taxon>
        <taxon>Hyphomicrobiales</taxon>
        <taxon>Devosiaceae</taxon>
        <taxon>Devosia</taxon>
    </lineage>
</organism>
<dbReference type="Proteomes" id="UP001220530">
    <property type="component" value="Chromosome"/>
</dbReference>
<gene>
    <name evidence="3" type="ORF">PSQ19_08360</name>
</gene>
<feature type="region of interest" description="Disordered" evidence="1">
    <location>
        <begin position="31"/>
        <end position="64"/>
    </location>
</feature>
<dbReference type="RefSeq" id="WP_282220399.1">
    <property type="nucleotide sequence ID" value="NZ_CP118246.1"/>
</dbReference>
<proteinExistence type="predicted"/>
<keyword evidence="2" id="KW-0732">Signal</keyword>
<evidence type="ECO:0000313" key="4">
    <source>
        <dbReference type="Proteomes" id="UP001220530"/>
    </source>
</evidence>
<feature type="chain" id="PRO_5046015852" evidence="2">
    <location>
        <begin position="27"/>
        <end position="230"/>
    </location>
</feature>
<sequence length="230" mass="24130">MKTIQSTAIIALMTAALGLSAVAPVAAQTATPVAQTKAGDNTKMADRGQRGNGQRQHGNMDNRNARGGALGGLLNFRRGAEGIEIAVVKISHAIDLTDQQKTLLDDLKTTALTAQGNFAATVSAARPAADATTQPDMVDRIKSRAAIETAHADALTKVLPRLEAFADSLTDEQKAKLTPQRRGGDNGRQMGRGDGNQRHEGSNRQHDGDRRGAPEQTNTVAPADAPVING</sequence>
<feature type="signal peptide" evidence="2">
    <location>
        <begin position="1"/>
        <end position="26"/>
    </location>
</feature>
<accession>A0ABY7YSR9</accession>
<dbReference type="Pfam" id="PF07813">
    <property type="entry name" value="LTXXQ"/>
    <property type="match status" value="1"/>
</dbReference>
<feature type="compositionally biased region" description="Basic and acidic residues" evidence="1">
    <location>
        <begin position="195"/>
        <end position="213"/>
    </location>
</feature>
<feature type="region of interest" description="Disordered" evidence="1">
    <location>
        <begin position="170"/>
        <end position="230"/>
    </location>
</feature>
<dbReference type="EMBL" id="CP118246">
    <property type="protein sequence ID" value="WDR04014.1"/>
    <property type="molecule type" value="Genomic_DNA"/>
</dbReference>
<dbReference type="InterPro" id="IPR012899">
    <property type="entry name" value="LTXXQ"/>
</dbReference>
<reference evidence="3 4" key="1">
    <citation type="submission" date="2023-02" db="EMBL/GenBank/DDBJ databases">
        <title>Devosia algicola sp. nov., isolated from the phycosphere of marine algae.</title>
        <authorList>
            <person name="Kim J.M."/>
            <person name="Lee J.K."/>
            <person name="Choi B.J."/>
            <person name="Bayburt H."/>
            <person name="Jeon C.O."/>
        </authorList>
    </citation>
    <scope>NUCLEOTIDE SEQUENCE [LARGE SCALE GENOMIC DNA]</scope>
    <source>
        <strain evidence="3 4">G20-9</strain>
    </source>
</reference>
<name>A0ABY7YSR9_9HYPH</name>